<dbReference type="EMBL" id="DXFH01000028">
    <property type="protein sequence ID" value="HIX36166.1"/>
    <property type="molecule type" value="Genomic_DNA"/>
</dbReference>
<evidence type="ECO:0000313" key="3">
    <source>
        <dbReference type="Proteomes" id="UP000824231"/>
    </source>
</evidence>
<dbReference type="AlphaFoldDB" id="A0A9D1VIS9"/>
<reference evidence="2" key="2">
    <citation type="submission" date="2021-04" db="EMBL/GenBank/DDBJ databases">
        <authorList>
            <person name="Gilroy R."/>
        </authorList>
    </citation>
    <scope>NUCLEOTIDE SEQUENCE</scope>
    <source>
        <strain evidence="2">ChiSxjej3B15-572</strain>
    </source>
</reference>
<sequence>MKIFIAGASGRVGTKLTRDLINDGYEVIAGARHLEKVVKDRRVTPVKFDLHESVEEMRKAIGDVDAIYFTAGSGAKDLLQTDAFGAVKLMQAAAKNGIKRFVMLSALFSLEPTRWRQLDRICLASL</sequence>
<dbReference type="PANTHER" id="PTHR15020">
    <property type="entry name" value="FLAVIN REDUCTASE-RELATED"/>
    <property type="match status" value="1"/>
</dbReference>
<dbReference type="InterPro" id="IPR016040">
    <property type="entry name" value="NAD(P)-bd_dom"/>
</dbReference>
<comment type="caution">
    <text evidence="2">The sequence shown here is derived from an EMBL/GenBank/DDBJ whole genome shotgun (WGS) entry which is preliminary data.</text>
</comment>
<dbReference type="PANTHER" id="PTHR15020:SF50">
    <property type="entry name" value="UPF0659 PROTEIN YMR090W"/>
    <property type="match status" value="1"/>
</dbReference>
<dbReference type="InterPro" id="IPR036291">
    <property type="entry name" value="NAD(P)-bd_dom_sf"/>
</dbReference>
<evidence type="ECO:0000313" key="2">
    <source>
        <dbReference type="EMBL" id="HIX36166.1"/>
    </source>
</evidence>
<feature type="domain" description="NAD(P)-binding" evidence="1">
    <location>
        <begin position="7"/>
        <end position="111"/>
    </location>
</feature>
<reference evidence="2" key="1">
    <citation type="journal article" date="2021" name="PeerJ">
        <title>Extensive microbial diversity within the chicken gut microbiome revealed by metagenomics and culture.</title>
        <authorList>
            <person name="Gilroy R."/>
            <person name="Ravi A."/>
            <person name="Getino M."/>
            <person name="Pursley I."/>
            <person name="Horton D.L."/>
            <person name="Alikhan N.F."/>
            <person name="Baker D."/>
            <person name="Gharbi K."/>
            <person name="Hall N."/>
            <person name="Watson M."/>
            <person name="Adriaenssens E.M."/>
            <person name="Foster-Nyarko E."/>
            <person name="Jarju S."/>
            <person name="Secka A."/>
            <person name="Antonio M."/>
            <person name="Oren A."/>
            <person name="Chaudhuri R.R."/>
            <person name="La Ragione R."/>
            <person name="Hildebrand F."/>
            <person name="Pallen M.J."/>
        </authorList>
    </citation>
    <scope>NUCLEOTIDE SEQUENCE</scope>
    <source>
        <strain evidence="2">ChiSxjej3B15-572</strain>
    </source>
</reference>
<evidence type="ECO:0000259" key="1">
    <source>
        <dbReference type="Pfam" id="PF13460"/>
    </source>
</evidence>
<gene>
    <name evidence="2" type="ORF">H9856_07280</name>
</gene>
<name>A0A9D1VIS9_9LACO</name>
<organism evidence="2 3">
    <name type="scientific">Candidatus Limosilactobacillus merdigallinarum</name>
    <dbReference type="NCBI Taxonomy" id="2838652"/>
    <lineage>
        <taxon>Bacteria</taxon>
        <taxon>Bacillati</taxon>
        <taxon>Bacillota</taxon>
        <taxon>Bacilli</taxon>
        <taxon>Lactobacillales</taxon>
        <taxon>Lactobacillaceae</taxon>
        <taxon>Limosilactobacillus</taxon>
    </lineage>
</organism>
<protein>
    <submittedName>
        <fullName evidence="2">SDR family oxidoreductase</fullName>
    </submittedName>
</protein>
<dbReference type="SUPFAM" id="SSF51735">
    <property type="entry name" value="NAD(P)-binding Rossmann-fold domains"/>
    <property type="match status" value="1"/>
</dbReference>
<proteinExistence type="predicted"/>
<dbReference type="Gene3D" id="3.40.50.720">
    <property type="entry name" value="NAD(P)-binding Rossmann-like Domain"/>
    <property type="match status" value="1"/>
</dbReference>
<dbReference type="Pfam" id="PF13460">
    <property type="entry name" value="NAD_binding_10"/>
    <property type="match status" value="1"/>
</dbReference>
<dbReference type="Proteomes" id="UP000824231">
    <property type="component" value="Unassembled WGS sequence"/>
</dbReference>
<accession>A0A9D1VIS9</accession>